<dbReference type="Proteomes" id="UP000324021">
    <property type="component" value="Unassembled WGS sequence"/>
</dbReference>
<evidence type="ECO:0000313" key="2">
    <source>
        <dbReference type="Proteomes" id="UP000324021"/>
    </source>
</evidence>
<name>A0A1G6URX9_9EURY</name>
<evidence type="ECO:0000313" key="1">
    <source>
        <dbReference type="EMBL" id="SDD44180.1"/>
    </source>
</evidence>
<dbReference type="AlphaFoldDB" id="A0A1G6URX9"/>
<reference evidence="1 2" key="1">
    <citation type="submission" date="2016-10" db="EMBL/GenBank/DDBJ databases">
        <authorList>
            <person name="Varghese N."/>
            <person name="Submissions S."/>
        </authorList>
    </citation>
    <scope>NUCLEOTIDE SEQUENCE [LARGE SCALE GENOMIC DNA]</scope>
    <source>
        <strain evidence="1 2">CDM_1</strain>
    </source>
</reference>
<dbReference type="RefSeq" id="WP_149782414.1">
    <property type="nucleotide sequence ID" value="NZ_FMZP01000023.1"/>
</dbReference>
<gene>
    <name evidence="1" type="ORF">SAMN05192552_102329</name>
</gene>
<dbReference type="EMBL" id="FMZP01000023">
    <property type="protein sequence ID" value="SDD44180.1"/>
    <property type="molecule type" value="Genomic_DNA"/>
</dbReference>
<protein>
    <recommendedName>
        <fullName evidence="3">LAGLIDADG DNA endonuclease family protein</fullName>
    </recommendedName>
</protein>
<evidence type="ECO:0008006" key="3">
    <source>
        <dbReference type="Google" id="ProtNLM"/>
    </source>
</evidence>
<accession>A0A1G6URX9</accession>
<proteinExistence type="predicted"/>
<organism evidence="1 2">
    <name type="scientific">Natrinema hispanicum</name>
    <dbReference type="NCBI Taxonomy" id="392421"/>
    <lineage>
        <taxon>Archaea</taxon>
        <taxon>Methanobacteriati</taxon>
        <taxon>Methanobacteriota</taxon>
        <taxon>Stenosarchaea group</taxon>
        <taxon>Halobacteria</taxon>
        <taxon>Halobacteriales</taxon>
        <taxon>Natrialbaceae</taxon>
        <taxon>Natrinema</taxon>
    </lineage>
</organism>
<sequence length="271" mass="29709">MTASSVLVTERDFARTYDGGTYDDAWRAVQQYRHAVSFSVDHPDQGYTSIATKVGFPQSRVRSWVDAGHTPSVVAGLYAARKHGWIDITFNDNEFMGLNILVASIYSGGMIASDHWQPIFTLTESEFDSKCVAALELSGVGYTVRKERNSNRGKSVRPGEDGAILGRILHVLGAPIGSKAHSESLSLPWYLEEAPLEVRKQFVQAYISNRSTTSSDSPSVQIIEERSDTYREELAELIESIAGESVTAGERSVTISAAAVESLGLDSERLR</sequence>